<dbReference type="Proteomes" id="UP000030645">
    <property type="component" value="Unassembled WGS sequence"/>
</dbReference>
<dbReference type="eggNOG" id="ENOG502QQC4">
    <property type="taxonomic scope" value="Eukaryota"/>
</dbReference>
<dbReference type="Gene3D" id="3.30.110.60">
    <property type="entry name" value="YhbY-like"/>
    <property type="match status" value="2"/>
</dbReference>
<dbReference type="InterPro" id="IPR035920">
    <property type="entry name" value="YhbY-like_sf"/>
</dbReference>
<keyword evidence="2" id="KW-0677">Repeat</keyword>
<reference evidence="11" key="1">
    <citation type="submission" date="2013-01" db="EMBL/GenBank/DDBJ databases">
        <title>Draft Genome Sequence of a Mulberry Tree, Morus notabilis C.K. Schneid.</title>
        <authorList>
            <person name="He N."/>
            <person name="Zhao S."/>
        </authorList>
    </citation>
    <scope>NUCLEOTIDE SEQUENCE</scope>
</reference>
<feature type="region of interest" description="Disordered" evidence="8">
    <location>
        <begin position="528"/>
        <end position="549"/>
    </location>
</feature>
<dbReference type="FunFam" id="3.30.110.60:FF:000002">
    <property type="entry name" value="CRS2-associated factor 1, chloroplastic"/>
    <property type="match status" value="2"/>
</dbReference>
<dbReference type="InterPro" id="IPR001890">
    <property type="entry name" value="RNA-binding_CRM"/>
</dbReference>
<keyword evidence="11" id="KW-1185">Reference proteome</keyword>
<dbReference type="GO" id="GO:0006397">
    <property type="term" value="P:mRNA processing"/>
    <property type="evidence" value="ECO:0007669"/>
    <property type="project" value="UniProtKB-KW"/>
</dbReference>
<dbReference type="STRING" id="981085.W9RM70"/>
<dbReference type="SUPFAM" id="SSF75471">
    <property type="entry name" value="YhbY-like"/>
    <property type="match status" value="2"/>
</dbReference>
<feature type="domain" description="CRM" evidence="9">
    <location>
        <begin position="262"/>
        <end position="358"/>
    </location>
</feature>
<evidence type="ECO:0000256" key="7">
    <source>
        <dbReference type="PROSITE-ProRule" id="PRU00626"/>
    </source>
</evidence>
<evidence type="ECO:0000256" key="1">
    <source>
        <dbReference type="ARBA" id="ARBA00022664"/>
    </source>
</evidence>
<gene>
    <name evidence="10" type="ORF">L484_010909</name>
</gene>
<evidence type="ECO:0000313" key="11">
    <source>
        <dbReference type="Proteomes" id="UP000030645"/>
    </source>
</evidence>
<dbReference type="PANTHER" id="PTHR46247">
    <property type="entry name" value="CRS2-ASSOCIATED FACTOR 1, CHLOROPLASTIC"/>
    <property type="match status" value="1"/>
</dbReference>
<proteinExistence type="predicted"/>
<name>W9RM70_9ROSA</name>
<feature type="compositionally biased region" description="Basic and acidic residues" evidence="8">
    <location>
        <begin position="528"/>
        <end position="539"/>
    </location>
</feature>
<evidence type="ECO:0000256" key="3">
    <source>
        <dbReference type="ARBA" id="ARBA00022884"/>
    </source>
</evidence>
<dbReference type="PROSITE" id="PS51295">
    <property type="entry name" value="CRM"/>
    <property type="match status" value="2"/>
</dbReference>
<protein>
    <submittedName>
        <fullName evidence="10">CRS2-associated factor 1</fullName>
    </submittedName>
</protein>
<dbReference type="SMART" id="SM01103">
    <property type="entry name" value="CRS1_YhbY"/>
    <property type="match status" value="2"/>
</dbReference>
<dbReference type="PANTHER" id="PTHR46247:SF1">
    <property type="entry name" value="CRS2-ASSOCIATED FACTOR 1, CHLOROPLASTIC"/>
    <property type="match status" value="1"/>
</dbReference>
<feature type="compositionally biased region" description="Polar residues" evidence="8">
    <location>
        <begin position="579"/>
        <end position="600"/>
    </location>
</feature>
<evidence type="ECO:0000313" key="10">
    <source>
        <dbReference type="EMBL" id="EXB59798.1"/>
    </source>
</evidence>
<dbReference type="KEGG" id="mnt:21394192"/>
<evidence type="ECO:0000256" key="8">
    <source>
        <dbReference type="SAM" id="MobiDB-lite"/>
    </source>
</evidence>
<sequence length="792" mass="88401">MALKLPIPFPIFAPHLNPSPPQYHRLPTELRFSRWNNANAEKFNERRRTLQQIEDDIRRQRRFDSATRISDIPDSASPSTAGSATGEFFKSIGTPSSPSRPSIPGKKSKYSKNPNPSFDSRSHPAFRPLRRVRKIAVKELSGLPKDKRDVERKADVRVGEDGVSYVIDGAPFEFKYSYTETPKAQPVKLREAPYAPFGPTTMPRPWTGRAPLPPSKKKLKEFDSFRLSPPHKKGVKPVQAPGPFLPGSGPKYVMSREEILGEPLTEEEIKDLIEGCRKTKRQMNMGRDGLTHNMLDNIHAHWKRRRVCKIKCKGVCTVDMDNVKEQLEERTGGKIIYGKGGVIFLFRGRNYNYRTRPRFPLMLWKPVTPVYPRLVKRVPEGLTLEEAKEMRKKGHKLMPICKLGKNGVYHNLVKHVREAFEECELVRINCQGMNGSDYRKIGAKLKDLVPCVLLSFAFEHILIWRGCDWKSSLPKLVKDRDEAKESDVQIVTSVAPSVEGEEVAMSTGSVNDASLELISTTSTLNRSHEVIGTEGREDSSSVEYVEPCSTTGDVSNEIKTFATEKISDVQIPVDDRLGDTSNTSYNGTTSENSGSNGTRSDSIECDGLSTAMLGLDTIIPKVADGNAEMKSALFEADSLANEKEQVPSEVLQDVNQPTRLNAPCTEGVLSLLQQAVVGGLAIILDEDNLDSDVVYQRTVAFSQSAPPGPVFKGRPRKMLPKKVMVKNSEVLENEKQDTEDFAPKEIRTIYVKEGSGKKASKARRRKDFGENLDNVVVPQGSLRVDELAKLLA</sequence>
<evidence type="ECO:0000256" key="6">
    <source>
        <dbReference type="ARBA" id="ARBA00023274"/>
    </source>
</evidence>
<keyword evidence="6" id="KW-0687">Ribonucleoprotein</keyword>
<feature type="domain" description="CRM" evidence="9">
    <location>
        <begin position="380"/>
        <end position="476"/>
    </location>
</feature>
<evidence type="ECO:0000256" key="2">
    <source>
        <dbReference type="ARBA" id="ARBA00022737"/>
    </source>
</evidence>
<dbReference type="AlphaFoldDB" id="W9RM70"/>
<accession>W9RM70</accession>
<dbReference type="GO" id="GO:0000373">
    <property type="term" value="P:Group II intron splicing"/>
    <property type="evidence" value="ECO:0007669"/>
    <property type="project" value="InterPro"/>
</dbReference>
<keyword evidence="4" id="KW-0809">Transit peptide</keyword>
<dbReference type="GO" id="GO:0003723">
    <property type="term" value="F:RNA binding"/>
    <property type="evidence" value="ECO:0007669"/>
    <property type="project" value="UniProtKB-UniRule"/>
</dbReference>
<dbReference type="EMBL" id="KE344390">
    <property type="protein sequence ID" value="EXB59798.1"/>
    <property type="molecule type" value="Genomic_DNA"/>
</dbReference>
<dbReference type="OrthoDB" id="2021019at2759"/>
<dbReference type="GO" id="GO:1990904">
    <property type="term" value="C:ribonucleoprotein complex"/>
    <property type="evidence" value="ECO:0007669"/>
    <property type="project" value="UniProtKB-KW"/>
</dbReference>
<dbReference type="InterPro" id="IPR044599">
    <property type="entry name" value="CAF1P_plant"/>
</dbReference>
<organism evidence="10 11">
    <name type="scientific">Morus notabilis</name>
    <dbReference type="NCBI Taxonomy" id="981085"/>
    <lineage>
        <taxon>Eukaryota</taxon>
        <taxon>Viridiplantae</taxon>
        <taxon>Streptophyta</taxon>
        <taxon>Embryophyta</taxon>
        <taxon>Tracheophyta</taxon>
        <taxon>Spermatophyta</taxon>
        <taxon>Magnoliopsida</taxon>
        <taxon>eudicotyledons</taxon>
        <taxon>Gunneridae</taxon>
        <taxon>Pentapetalae</taxon>
        <taxon>rosids</taxon>
        <taxon>fabids</taxon>
        <taxon>Rosales</taxon>
        <taxon>Moraceae</taxon>
        <taxon>Moreae</taxon>
        <taxon>Morus</taxon>
    </lineage>
</organism>
<evidence type="ECO:0000259" key="9">
    <source>
        <dbReference type="PROSITE" id="PS51295"/>
    </source>
</evidence>
<feature type="region of interest" description="Disordered" evidence="8">
    <location>
        <begin position="226"/>
        <end position="247"/>
    </location>
</feature>
<feature type="compositionally biased region" description="Low complexity" evidence="8">
    <location>
        <begin position="75"/>
        <end position="86"/>
    </location>
</feature>
<feature type="region of interest" description="Disordered" evidence="8">
    <location>
        <begin position="573"/>
        <end position="603"/>
    </location>
</feature>
<dbReference type="Pfam" id="PF01985">
    <property type="entry name" value="CRS1_YhbY"/>
    <property type="match status" value="2"/>
</dbReference>
<evidence type="ECO:0000256" key="4">
    <source>
        <dbReference type="ARBA" id="ARBA00022946"/>
    </source>
</evidence>
<keyword evidence="3 7" id="KW-0694">RNA-binding</keyword>
<keyword evidence="1" id="KW-0507">mRNA processing</keyword>
<evidence type="ECO:0000256" key="5">
    <source>
        <dbReference type="ARBA" id="ARBA00023187"/>
    </source>
</evidence>
<feature type="region of interest" description="Disordered" evidence="8">
    <location>
        <begin position="58"/>
        <end position="126"/>
    </location>
</feature>
<keyword evidence="5" id="KW-0508">mRNA splicing</keyword>